<proteinExistence type="inferred from homology"/>
<dbReference type="InterPro" id="IPR058647">
    <property type="entry name" value="BSH_CzcB-like"/>
</dbReference>
<dbReference type="Gene3D" id="2.40.50.100">
    <property type="match status" value="1"/>
</dbReference>
<feature type="domain" description="CusB-like beta-barrel" evidence="4">
    <location>
        <begin position="242"/>
        <end position="311"/>
    </location>
</feature>
<keyword evidence="2" id="KW-0813">Transport</keyword>
<evidence type="ECO:0000256" key="3">
    <source>
        <dbReference type="SAM" id="SignalP"/>
    </source>
</evidence>
<dbReference type="Pfam" id="PF25954">
    <property type="entry name" value="Beta-barrel_RND_2"/>
    <property type="match status" value="1"/>
</dbReference>
<dbReference type="KEGG" id="zpr:ZPR_4327"/>
<dbReference type="PROSITE" id="PS51257">
    <property type="entry name" value="PROKAR_LIPOPROTEIN"/>
    <property type="match status" value="1"/>
</dbReference>
<dbReference type="GO" id="GO:0060003">
    <property type="term" value="P:copper ion export"/>
    <property type="evidence" value="ECO:0007669"/>
    <property type="project" value="TreeGrafter"/>
</dbReference>
<evidence type="ECO:0000256" key="1">
    <source>
        <dbReference type="ARBA" id="ARBA00009477"/>
    </source>
</evidence>
<sequence>MKLNTILSLLLFGILAACGNTTSKDNVEYKAETQINEESEENSHALNVVEISTSQFDALNIKLGTVKKRNMAGTFTANGQLEVPPQNEASVTTVYGATIKSINVIEGQQVKKGQVLAYIAHPDIVAIQTKFLNAFNQFQLKEKEYERQKKLYDAGVASGENFQVTATEFQNAKETMNGLKAQLHLLNINAAQVAQGKLAQKIPILSPITGAVEKVKVKTGQYVSAQTELFEILNVEDVHADLMVFEKDIENVAIGQQVRLTLKSRPGLEMMANIISVGRVFEENPKAVHIHAEIENKPKNLIPGMYLTGKIITTNHLIEAIPTEAIFTENNRDFIFKTEENNGKWYFTPIEVKTGIKDNNWITITFMNPKDKNVKFALNNAYYLQAEMNKGEGGHSH</sequence>
<feature type="domain" description="CzcB-like barrel-sandwich hybrid" evidence="5">
    <location>
        <begin position="89"/>
        <end position="232"/>
    </location>
</feature>
<feature type="signal peptide" evidence="3">
    <location>
        <begin position="1"/>
        <end position="19"/>
    </location>
</feature>
<dbReference type="InterPro" id="IPR051909">
    <property type="entry name" value="MFP_Cation_Efflux"/>
</dbReference>
<feature type="chain" id="PRO_5003069708" evidence="3">
    <location>
        <begin position="20"/>
        <end position="397"/>
    </location>
</feature>
<dbReference type="InterPro" id="IPR058792">
    <property type="entry name" value="Beta-barrel_RND_2"/>
</dbReference>
<dbReference type="InterPro" id="IPR006143">
    <property type="entry name" value="RND_pump_MFP"/>
</dbReference>
<dbReference type="GO" id="GO:0030313">
    <property type="term" value="C:cell envelope"/>
    <property type="evidence" value="ECO:0007669"/>
    <property type="project" value="TreeGrafter"/>
</dbReference>
<dbReference type="OrthoDB" id="9814657at2"/>
<evidence type="ECO:0000259" key="5">
    <source>
        <dbReference type="Pfam" id="PF25973"/>
    </source>
</evidence>
<protein>
    <submittedName>
        <fullName evidence="6">HlyD family secretion protein</fullName>
    </submittedName>
</protein>
<comment type="similarity">
    <text evidence="1">Belongs to the membrane fusion protein (MFP) (TC 8.A.1) family.</text>
</comment>
<evidence type="ECO:0000256" key="2">
    <source>
        <dbReference type="ARBA" id="ARBA00022448"/>
    </source>
</evidence>
<dbReference type="SUPFAM" id="SSF111369">
    <property type="entry name" value="HlyD-like secretion proteins"/>
    <property type="match status" value="1"/>
</dbReference>
<dbReference type="PANTHER" id="PTHR30097">
    <property type="entry name" value="CATION EFFLUX SYSTEM PROTEIN CUSB"/>
    <property type="match status" value="1"/>
</dbReference>
<evidence type="ECO:0000313" key="6">
    <source>
        <dbReference type="EMBL" id="ADF54629.1"/>
    </source>
</evidence>
<dbReference type="GO" id="GO:0022857">
    <property type="term" value="F:transmembrane transporter activity"/>
    <property type="evidence" value="ECO:0007669"/>
    <property type="project" value="InterPro"/>
</dbReference>
<dbReference type="Proteomes" id="UP000001654">
    <property type="component" value="Chromosome"/>
</dbReference>
<dbReference type="PANTHER" id="PTHR30097:SF4">
    <property type="entry name" value="SLR6042 PROTEIN"/>
    <property type="match status" value="1"/>
</dbReference>
<dbReference type="RefSeq" id="WP_013073689.1">
    <property type="nucleotide sequence ID" value="NC_014041.1"/>
</dbReference>
<accession>D5BB89</accession>
<keyword evidence="7" id="KW-1185">Reference proteome</keyword>
<dbReference type="eggNOG" id="COG0845">
    <property type="taxonomic scope" value="Bacteria"/>
</dbReference>
<dbReference type="HOGENOM" id="CLU_018816_13_2_10"/>
<keyword evidence="3" id="KW-0732">Signal</keyword>
<dbReference type="NCBIfam" id="TIGR01730">
    <property type="entry name" value="RND_mfp"/>
    <property type="match status" value="1"/>
</dbReference>
<dbReference type="STRING" id="655815.ZPR_4327"/>
<evidence type="ECO:0000313" key="7">
    <source>
        <dbReference type="Proteomes" id="UP000001654"/>
    </source>
</evidence>
<dbReference type="GO" id="GO:0016020">
    <property type="term" value="C:membrane"/>
    <property type="evidence" value="ECO:0007669"/>
    <property type="project" value="InterPro"/>
</dbReference>
<organism evidence="6 7">
    <name type="scientific">Zunongwangia profunda (strain DSM 18752 / CCTCC AB 206139 / SM-A87)</name>
    <name type="common">Wangia profunda</name>
    <dbReference type="NCBI Taxonomy" id="655815"/>
    <lineage>
        <taxon>Bacteria</taxon>
        <taxon>Pseudomonadati</taxon>
        <taxon>Bacteroidota</taxon>
        <taxon>Flavobacteriia</taxon>
        <taxon>Flavobacteriales</taxon>
        <taxon>Flavobacteriaceae</taxon>
        <taxon>Zunongwangia</taxon>
    </lineage>
</organism>
<dbReference type="Pfam" id="PF25973">
    <property type="entry name" value="BSH_CzcB"/>
    <property type="match status" value="1"/>
</dbReference>
<dbReference type="Gene3D" id="2.40.30.170">
    <property type="match status" value="1"/>
</dbReference>
<dbReference type="EMBL" id="CP001650">
    <property type="protein sequence ID" value="ADF54629.1"/>
    <property type="molecule type" value="Genomic_DNA"/>
</dbReference>
<evidence type="ECO:0000259" key="4">
    <source>
        <dbReference type="Pfam" id="PF25954"/>
    </source>
</evidence>
<gene>
    <name evidence="6" type="ordered locus">ZPR_4327</name>
</gene>
<reference evidence="6 7" key="1">
    <citation type="journal article" date="2010" name="BMC Genomics">
        <title>The complete genome of Zunongwangia profunda SM-A87 reveals its adaptation to the deep-sea environment and ecological role in sedimentary organic nitrogen degradation.</title>
        <authorList>
            <person name="Qin Q.L."/>
            <person name="Zhang X.Y."/>
            <person name="Wang X.M."/>
            <person name="Liu G.M."/>
            <person name="Chen X.L."/>
            <person name="Xie B.B."/>
            <person name="Dang H.Y."/>
            <person name="Zhou B.C."/>
            <person name="Yu J."/>
            <person name="Zhang Y.Z."/>
        </authorList>
    </citation>
    <scope>NUCLEOTIDE SEQUENCE [LARGE SCALE GENOMIC DNA]</scope>
    <source>
        <strain evidence="7">DSM 18752 / CCTCC AB 206139 / SM-A87</strain>
    </source>
</reference>
<dbReference type="GO" id="GO:0015679">
    <property type="term" value="P:plasma membrane copper ion transport"/>
    <property type="evidence" value="ECO:0007669"/>
    <property type="project" value="TreeGrafter"/>
</dbReference>
<name>D5BB89_ZUNPS</name>
<dbReference type="AlphaFoldDB" id="D5BB89"/>